<dbReference type="Pfam" id="PF00037">
    <property type="entry name" value="Fer4"/>
    <property type="match status" value="2"/>
</dbReference>
<dbReference type="Pfam" id="PF12838">
    <property type="entry name" value="Fer4_7"/>
    <property type="match status" value="1"/>
</dbReference>
<name>D3PDX4_DEFDS</name>
<dbReference type="InterPro" id="IPR050572">
    <property type="entry name" value="Fe-S_Ferredoxin"/>
</dbReference>
<dbReference type="AlphaFoldDB" id="D3PDX4"/>
<evidence type="ECO:0000259" key="5">
    <source>
        <dbReference type="PROSITE" id="PS51379"/>
    </source>
</evidence>
<evidence type="ECO:0000256" key="1">
    <source>
        <dbReference type="ARBA" id="ARBA00022485"/>
    </source>
</evidence>
<dbReference type="PROSITE" id="PS51379">
    <property type="entry name" value="4FE4S_FER_2"/>
    <property type="match status" value="5"/>
</dbReference>
<evidence type="ECO:0000256" key="3">
    <source>
        <dbReference type="ARBA" id="ARBA00023004"/>
    </source>
</evidence>
<feature type="domain" description="4Fe-4S ferredoxin-type" evidence="5">
    <location>
        <begin position="438"/>
        <end position="467"/>
    </location>
</feature>
<feature type="domain" description="4Fe-4S ferredoxin-type" evidence="5">
    <location>
        <begin position="110"/>
        <end position="139"/>
    </location>
</feature>
<keyword evidence="3" id="KW-0408">Iron</keyword>
<evidence type="ECO:0000313" key="6">
    <source>
        <dbReference type="EMBL" id="BAI80797.1"/>
    </source>
</evidence>
<dbReference type="STRING" id="639282.DEFDS_1334"/>
<dbReference type="eggNOG" id="COG1149">
    <property type="taxonomic scope" value="Bacteria"/>
</dbReference>
<dbReference type="PROSITE" id="PS00198">
    <property type="entry name" value="4FE4S_FER_1"/>
    <property type="match status" value="3"/>
</dbReference>
<gene>
    <name evidence="6" type="ordered locus">DEFDS_1334</name>
</gene>
<evidence type="ECO:0000313" key="7">
    <source>
        <dbReference type="Proteomes" id="UP000001520"/>
    </source>
</evidence>
<sequence>MGRYYILYMGEIKQCNCLDFLSGLLKNSYLKAETLRKELTDVREYNITIAPRIAIISNSVDFLNKSIESYSGLFEVIPIYMGKLTFRECYTAYDIKIEGKEYKYKIFIKSYAPIDFEKCSWCGECFKVCPENAIDLDLNIDYGLCSLCKKCEQVCKDNAITIDRLESIEYDVSFIITDDKKILSDVLTEWGKVYDINELDKVFEKVGEFNVLEIVKHDNDICQYSPKLDYGCKRCIESCEYEAISTDDEGIVVNHLNCVGCGKCISVCPTGAMQNGYLKDETFVKYFQTLDLPKDIFVVLGEEEELRKFCWVNDINKLENLILLPLDPRYFNTFHYLFLFAIGASKVFILNERLKENEQIKFSNKLLEFLFKYKEFISILDNYRLNKQSELINPLKNLYKNFSFSTRRKKLAAILQFLYKESIVSNILIKDNILDIFGNVLLDKDECTLCLACVNHCKIGALVAKEEDFSLNHTPAFCIQCGICEYVCPENAIEIASGLLLADEFFSMKVLNKDEPMVCPECGKVFGNKKSYDSVVVKLKAAGLFETKGTYLNYCESCRVKKLFEEGADVR</sequence>
<accession>D3PDX4</accession>
<dbReference type="Gene3D" id="3.30.70.3270">
    <property type="match status" value="1"/>
</dbReference>
<reference evidence="6 7" key="1">
    <citation type="journal article" date="2010" name="DNA Res.">
        <title>Bacterial lifestyle in a deep-sea hydrothermal vent chimney revealed by the genome sequence of the thermophilic bacterium Deferribacter desulfuricans SSM1.</title>
        <authorList>
            <person name="Takaki Y."/>
            <person name="Shimamura S."/>
            <person name="Nakagawa S."/>
            <person name="Fukuhara Y."/>
            <person name="Horikawa H."/>
            <person name="Ankai A."/>
            <person name="Harada T."/>
            <person name="Hosoyama A."/>
            <person name="Oguchi A."/>
            <person name="Fukui S."/>
            <person name="Fujita N."/>
            <person name="Takami H."/>
            <person name="Takai K."/>
        </authorList>
    </citation>
    <scope>NUCLEOTIDE SEQUENCE [LARGE SCALE GENOMIC DNA]</scope>
    <source>
        <strain evidence="7">DSM 14783 / JCM 11476 / NBRC 101012 / SSM1</strain>
    </source>
</reference>
<keyword evidence="1" id="KW-0004">4Fe-4S</keyword>
<dbReference type="KEGG" id="ddf:DEFDS_1334"/>
<dbReference type="InterPro" id="IPR017900">
    <property type="entry name" value="4Fe4S_Fe_S_CS"/>
</dbReference>
<dbReference type="Pfam" id="PF13187">
    <property type="entry name" value="Fer4_9"/>
    <property type="match status" value="1"/>
</dbReference>
<evidence type="ECO:0000256" key="4">
    <source>
        <dbReference type="ARBA" id="ARBA00023014"/>
    </source>
</evidence>
<organism evidence="6 7">
    <name type="scientific">Deferribacter desulfuricans (strain DSM 14783 / JCM 11476 / NBRC 101012 / SSM1)</name>
    <dbReference type="NCBI Taxonomy" id="639282"/>
    <lineage>
        <taxon>Bacteria</taxon>
        <taxon>Pseudomonadati</taxon>
        <taxon>Deferribacterota</taxon>
        <taxon>Deferribacteres</taxon>
        <taxon>Deferribacterales</taxon>
        <taxon>Deferribacteraceae</taxon>
        <taxon>Deferribacter</taxon>
    </lineage>
</organism>
<dbReference type="eggNOG" id="COG1146">
    <property type="taxonomic scope" value="Bacteria"/>
</dbReference>
<protein>
    <recommendedName>
        <fullName evidence="5">4Fe-4S ferredoxin-type domain-containing protein</fullName>
    </recommendedName>
</protein>
<dbReference type="Gene3D" id="3.30.70.20">
    <property type="match status" value="3"/>
</dbReference>
<dbReference type="EMBL" id="AP011529">
    <property type="protein sequence ID" value="BAI80797.1"/>
    <property type="molecule type" value="Genomic_DNA"/>
</dbReference>
<feature type="domain" description="4Fe-4S ferredoxin-type" evidence="5">
    <location>
        <begin position="249"/>
        <end position="278"/>
    </location>
</feature>
<dbReference type="Proteomes" id="UP000001520">
    <property type="component" value="Chromosome"/>
</dbReference>
<feature type="domain" description="4Fe-4S ferredoxin-type" evidence="5">
    <location>
        <begin position="140"/>
        <end position="165"/>
    </location>
</feature>
<dbReference type="HOGENOM" id="CLU_494989_0_0_0"/>
<dbReference type="eggNOG" id="COG1148">
    <property type="taxonomic scope" value="Bacteria"/>
</dbReference>
<keyword evidence="2" id="KW-0479">Metal-binding</keyword>
<proteinExistence type="predicted"/>
<keyword evidence="7" id="KW-1185">Reference proteome</keyword>
<evidence type="ECO:0000256" key="2">
    <source>
        <dbReference type="ARBA" id="ARBA00022723"/>
    </source>
</evidence>
<feature type="domain" description="4Fe-4S ferredoxin-type" evidence="5">
    <location>
        <begin position="469"/>
        <end position="498"/>
    </location>
</feature>
<dbReference type="PANTHER" id="PTHR43687:SF1">
    <property type="entry name" value="FERREDOXIN III"/>
    <property type="match status" value="1"/>
</dbReference>
<dbReference type="SUPFAM" id="SSF54862">
    <property type="entry name" value="4Fe-4S ferredoxins"/>
    <property type="match status" value="2"/>
</dbReference>
<dbReference type="GO" id="GO:0051539">
    <property type="term" value="F:4 iron, 4 sulfur cluster binding"/>
    <property type="evidence" value="ECO:0007669"/>
    <property type="project" value="UniProtKB-KW"/>
</dbReference>
<dbReference type="GO" id="GO:0046872">
    <property type="term" value="F:metal ion binding"/>
    <property type="evidence" value="ECO:0007669"/>
    <property type="project" value="UniProtKB-KW"/>
</dbReference>
<keyword evidence="4" id="KW-0411">Iron-sulfur</keyword>
<dbReference type="InterPro" id="IPR017896">
    <property type="entry name" value="4Fe4S_Fe-S-bd"/>
</dbReference>
<dbReference type="PANTHER" id="PTHR43687">
    <property type="entry name" value="ADENYLYLSULFATE REDUCTASE, BETA SUBUNIT"/>
    <property type="match status" value="1"/>
</dbReference>